<reference evidence="4 5" key="1">
    <citation type="submission" date="2017-01" db="EMBL/GenBank/DDBJ databases">
        <title>Genome analysis of Paenibacillus selenitrireducens ES3-24.</title>
        <authorList>
            <person name="Xu D."/>
            <person name="Yao R."/>
            <person name="Zheng S."/>
        </authorList>
    </citation>
    <scope>NUCLEOTIDE SEQUENCE [LARGE SCALE GENOMIC DNA]</scope>
    <source>
        <strain evidence="4 5">ES3-24</strain>
    </source>
</reference>
<dbReference type="InterPro" id="IPR001584">
    <property type="entry name" value="Integrase_cat-core"/>
</dbReference>
<name>A0A1T2X203_9BACL</name>
<dbReference type="SUPFAM" id="SSF53098">
    <property type="entry name" value="Ribonuclease H-like"/>
    <property type="match status" value="1"/>
</dbReference>
<dbReference type="InterPro" id="IPR048020">
    <property type="entry name" value="Transpos_IS3"/>
</dbReference>
<dbReference type="PROSITE" id="PS50994">
    <property type="entry name" value="INTEGRASE"/>
    <property type="match status" value="1"/>
</dbReference>
<protein>
    <submittedName>
        <fullName evidence="4">Transposase</fullName>
    </submittedName>
</protein>
<evidence type="ECO:0000259" key="3">
    <source>
        <dbReference type="PROSITE" id="PS50994"/>
    </source>
</evidence>
<organism evidence="4 5">
    <name type="scientific">Paenibacillus selenitireducens</name>
    <dbReference type="NCBI Taxonomy" id="1324314"/>
    <lineage>
        <taxon>Bacteria</taxon>
        <taxon>Bacillati</taxon>
        <taxon>Bacillota</taxon>
        <taxon>Bacilli</taxon>
        <taxon>Bacillales</taxon>
        <taxon>Paenibacillaceae</taxon>
        <taxon>Paenibacillus</taxon>
    </lineage>
</organism>
<evidence type="ECO:0000256" key="2">
    <source>
        <dbReference type="SAM" id="MobiDB-lite"/>
    </source>
</evidence>
<keyword evidence="5" id="KW-1185">Reference proteome</keyword>
<dbReference type="Gene3D" id="3.30.420.10">
    <property type="entry name" value="Ribonuclease H-like superfamily/Ribonuclease H"/>
    <property type="match status" value="1"/>
</dbReference>
<feature type="domain" description="Integrase catalytic" evidence="3">
    <location>
        <begin position="125"/>
        <end position="299"/>
    </location>
</feature>
<dbReference type="Pfam" id="PF13683">
    <property type="entry name" value="rve_3"/>
    <property type="match status" value="1"/>
</dbReference>
<dbReference type="NCBIfam" id="NF033516">
    <property type="entry name" value="transpos_IS3"/>
    <property type="match status" value="1"/>
</dbReference>
<evidence type="ECO:0000313" key="4">
    <source>
        <dbReference type="EMBL" id="OPA73900.1"/>
    </source>
</evidence>
<dbReference type="STRING" id="1324314.BVG16_26015"/>
<dbReference type="PANTHER" id="PTHR47515:SF2">
    <property type="entry name" value="INTEGRASE CORE DOMAIN PROTEIN"/>
    <property type="match status" value="1"/>
</dbReference>
<feature type="region of interest" description="Disordered" evidence="2">
    <location>
        <begin position="29"/>
        <end position="58"/>
    </location>
</feature>
<dbReference type="InterPro" id="IPR012337">
    <property type="entry name" value="RNaseH-like_sf"/>
</dbReference>
<accession>A0A1T2X203</accession>
<evidence type="ECO:0000313" key="5">
    <source>
        <dbReference type="Proteomes" id="UP000190188"/>
    </source>
</evidence>
<dbReference type="GO" id="GO:0015074">
    <property type="term" value="P:DNA integration"/>
    <property type="evidence" value="ECO:0007669"/>
    <property type="project" value="InterPro"/>
</dbReference>
<evidence type="ECO:0000256" key="1">
    <source>
        <dbReference type="ARBA" id="ARBA00002286"/>
    </source>
</evidence>
<dbReference type="InterPro" id="IPR025948">
    <property type="entry name" value="HTH-like_dom"/>
</dbReference>
<dbReference type="Pfam" id="PF13276">
    <property type="entry name" value="HTH_21"/>
    <property type="match status" value="1"/>
</dbReference>
<dbReference type="InterPro" id="IPR036397">
    <property type="entry name" value="RNaseH_sf"/>
</dbReference>
<comment type="function">
    <text evidence="1">Involved in the transposition of the insertion sequence.</text>
</comment>
<dbReference type="EMBL" id="MSZX01000013">
    <property type="protein sequence ID" value="OPA73900.1"/>
    <property type="molecule type" value="Genomic_DNA"/>
</dbReference>
<gene>
    <name evidence="4" type="ORF">BVG16_26015</name>
</gene>
<proteinExistence type="predicted"/>
<dbReference type="Proteomes" id="UP000190188">
    <property type="component" value="Unassembled WGS sequence"/>
</dbReference>
<sequence length="311" mass="36235">MAEPFIKRGEPTAVVLRILGLSESTYYDRRKRAANPGPERSTESRKGRPVPGYSHTLTGEQVSDEQINEWLLELIEGEEHVYGYKLLAQCIRDQYNVSLNKKKAYRLCDELGILQKPRQRIQKHPRRLPKNRLITGSNQLWQMDIKYGYAVEQKRFFFILSIIDVFDRVVVGQYKGLVCEAKHAVQTLCYALQNRVNPGEENPVIRTDNGPQFVSKLFGDMCECLDIVHERIPPRTPNMNAYIESFHSILERDIFSKREFMTFEEACEVLDKYMDFYNNRKMHGSLKRMAPAVFSKWVKTLEDTSAFHKAM</sequence>
<comment type="caution">
    <text evidence="4">The sequence shown here is derived from an EMBL/GenBank/DDBJ whole genome shotgun (WGS) entry which is preliminary data.</text>
</comment>
<dbReference type="GO" id="GO:0003676">
    <property type="term" value="F:nucleic acid binding"/>
    <property type="evidence" value="ECO:0007669"/>
    <property type="project" value="InterPro"/>
</dbReference>
<dbReference type="AlphaFoldDB" id="A0A1T2X203"/>
<dbReference type="PANTHER" id="PTHR47515">
    <property type="entry name" value="LOW CALCIUM RESPONSE LOCUS PROTEIN T"/>
    <property type="match status" value="1"/>
</dbReference>